<feature type="domain" description="GH18" evidence="3">
    <location>
        <begin position="79"/>
        <end position="406"/>
    </location>
</feature>
<keyword evidence="1 4" id="KW-0378">Hydrolase</keyword>
<comment type="caution">
    <text evidence="4">The sequence shown here is derived from an EMBL/GenBank/DDBJ whole genome shotgun (WGS) entry which is preliminary data.</text>
</comment>
<evidence type="ECO:0000259" key="3">
    <source>
        <dbReference type="PROSITE" id="PS51910"/>
    </source>
</evidence>
<evidence type="ECO:0000256" key="1">
    <source>
        <dbReference type="ARBA" id="ARBA00022801"/>
    </source>
</evidence>
<dbReference type="OrthoDB" id="1185215at2"/>
<organism evidence="4 5">
    <name type="scientific">Tenacibaculum skagerrakense</name>
    <dbReference type="NCBI Taxonomy" id="186571"/>
    <lineage>
        <taxon>Bacteria</taxon>
        <taxon>Pseudomonadati</taxon>
        <taxon>Bacteroidota</taxon>
        <taxon>Flavobacteriia</taxon>
        <taxon>Flavobacteriales</taxon>
        <taxon>Flavobacteriaceae</taxon>
        <taxon>Tenacibaculum</taxon>
    </lineage>
</organism>
<dbReference type="PANTHER" id="PTHR46290:SF1">
    <property type="entry name" value="DI-N-ACETYLCHITOBIASE"/>
    <property type="match status" value="1"/>
</dbReference>
<proteinExistence type="predicted"/>
<dbReference type="AlphaFoldDB" id="A0A4R2NMJ1"/>
<name>A0A4R2NMJ1_9FLAO</name>
<evidence type="ECO:0000313" key="5">
    <source>
        <dbReference type="Proteomes" id="UP000294564"/>
    </source>
</evidence>
<dbReference type="InterPro" id="IPR011583">
    <property type="entry name" value="Chitinase_II/V-like_cat"/>
</dbReference>
<dbReference type="SUPFAM" id="SSF51445">
    <property type="entry name" value="(Trans)glycosidases"/>
    <property type="match status" value="1"/>
</dbReference>
<gene>
    <name evidence="4" type="ORF">EV195_11016</name>
</gene>
<evidence type="ECO:0000256" key="2">
    <source>
        <dbReference type="ARBA" id="ARBA00023295"/>
    </source>
</evidence>
<dbReference type="SMART" id="SM00636">
    <property type="entry name" value="Glyco_18"/>
    <property type="match status" value="1"/>
</dbReference>
<dbReference type="GO" id="GO:0009313">
    <property type="term" value="P:oligosaccharide catabolic process"/>
    <property type="evidence" value="ECO:0007669"/>
    <property type="project" value="TreeGrafter"/>
</dbReference>
<keyword evidence="5" id="KW-1185">Reference proteome</keyword>
<dbReference type="Gene3D" id="3.10.50.10">
    <property type="match status" value="1"/>
</dbReference>
<keyword evidence="2" id="KW-0326">Glycosidase</keyword>
<dbReference type="GO" id="GO:0008061">
    <property type="term" value="F:chitin binding"/>
    <property type="evidence" value="ECO:0007669"/>
    <property type="project" value="InterPro"/>
</dbReference>
<dbReference type="PANTHER" id="PTHR46290">
    <property type="entry name" value="DI-N-ACETYLCHITOBIASE"/>
    <property type="match status" value="1"/>
</dbReference>
<dbReference type="Proteomes" id="UP000294564">
    <property type="component" value="Unassembled WGS sequence"/>
</dbReference>
<dbReference type="InterPro" id="IPR051887">
    <property type="entry name" value="GH18_Domain-Containing"/>
</dbReference>
<dbReference type="Pfam" id="PF00704">
    <property type="entry name" value="Glyco_hydro_18"/>
    <property type="match status" value="1"/>
</dbReference>
<dbReference type="PROSITE" id="PS51257">
    <property type="entry name" value="PROKAR_LIPOPROTEIN"/>
    <property type="match status" value="1"/>
</dbReference>
<dbReference type="GO" id="GO:0016798">
    <property type="term" value="F:hydrolase activity, acting on glycosyl bonds"/>
    <property type="evidence" value="ECO:0007669"/>
    <property type="project" value="UniProtKB-KW"/>
</dbReference>
<sequence length="411" mass="47337">MKNKIIPLIISILLTGCFSNNKKENSVVFTNKKEFITQRNLQEKQFEKFNFDREEQWDSLNNISHKNVTLKKGKVHPDIRTFGWHIYSNGTSWKNYNFSMLWGISYFSYTIQPETGDYKSIHQWKTTALLDSAKANGCKVFLSVSNFGDQNNATFLENSKAQENLIDKLSNLLALRNADGINIDFEGVAEKNREAFSKFILKVSKQLKQVNPKYMISLCLYAEDWNHVFDIKTIDSAIDFYTLMGYDYYGSFSKTTGPVSPLKKSVQFGNGLETSVSYYKNEGVPLKKLIVGLPYYCAEWYTKKPEIGTMVTKFKSHPKYNSIKELYIDSLNIPVQFDSKSASTYLVIKDTNQEYRQLFFDGVKSLSIKYDWIKQEKIGGVGIWALGYDNGHPELWDLLTEKFSKASNTEN</sequence>
<dbReference type="InterPro" id="IPR001223">
    <property type="entry name" value="Glyco_hydro18_cat"/>
</dbReference>
<dbReference type="RefSeq" id="WP_132795674.1">
    <property type="nucleotide sequence ID" value="NZ_SLXM01000010.1"/>
</dbReference>
<dbReference type="EMBL" id="SLXM01000010">
    <property type="protein sequence ID" value="TCP22889.1"/>
    <property type="molecule type" value="Genomic_DNA"/>
</dbReference>
<dbReference type="InterPro" id="IPR029070">
    <property type="entry name" value="Chitinase_insertion_sf"/>
</dbReference>
<protein>
    <submittedName>
        <fullName evidence="4">Glycosyl hydrolase family 18 (Putative chitinase)</fullName>
    </submittedName>
</protein>
<reference evidence="4 5" key="1">
    <citation type="submission" date="2019-03" db="EMBL/GenBank/DDBJ databases">
        <title>Genomic Encyclopedia of Type Strains, Phase IV (KMG-IV): sequencing the most valuable type-strain genomes for metagenomic binning, comparative biology and taxonomic classification.</title>
        <authorList>
            <person name="Goeker M."/>
        </authorList>
    </citation>
    <scope>NUCLEOTIDE SEQUENCE [LARGE SCALE GENOMIC DNA]</scope>
    <source>
        <strain evidence="4 5">DSM 14836</strain>
    </source>
</reference>
<accession>A0A4R2NMJ1</accession>
<dbReference type="InterPro" id="IPR017853">
    <property type="entry name" value="GH"/>
</dbReference>
<dbReference type="Gene3D" id="3.20.20.80">
    <property type="entry name" value="Glycosidases"/>
    <property type="match status" value="1"/>
</dbReference>
<dbReference type="PROSITE" id="PS51910">
    <property type="entry name" value="GH18_2"/>
    <property type="match status" value="1"/>
</dbReference>
<evidence type="ECO:0000313" key="4">
    <source>
        <dbReference type="EMBL" id="TCP22889.1"/>
    </source>
</evidence>